<evidence type="ECO:0000313" key="3">
    <source>
        <dbReference type="EMBL" id="MBX0297086.1"/>
    </source>
</evidence>
<evidence type="ECO:0000256" key="2">
    <source>
        <dbReference type="SAM" id="MobiDB-lite"/>
    </source>
</evidence>
<dbReference type="InterPro" id="IPR006056">
    <property type="entry name" value="RidA"/>
</dbReference>
<dbReference type="Proteomes" id="UP001430455">
    <property type="component" value="Unassembled WGS sequence"/>
</dbReference>
<dbReference type="PANTHER" id="PTHR11803">
    <property type="entry name" value="2-IMINOBUTANOATE/2-IMINOPROPANOATE DEAMINASE RIDA"/>
    <property type="match status" value="1"/>
</dbReference>
<dbReference type="NCBIfam" id="TIGR00004">
    <property type="entry name" value="Rid family detoxifying hydrolase"/>
    <property type="match status" value="1"/>
</dbReference>
<name>A0AAW4PHU2_9EURY</name>
<dbReference type="PANTHER" id="PTHR11803:SF39">
    <property type="entry name" value="2-IMINOBUTANOATE_2-IMINOPROPANOATE DEAMINASE"/>
    <property type="match status" value="1"/>
</dbReference>
<gene>
    <name evidence="3" type="ORF">EGH23_19600</name>
</gene>
<reference evidence="3 4" key="1">
    <citation type="submission" date="2021-06" db="EMBL/GenBank/DDBJ databases">
        <title>Halomicroarcula sp. a new haloarchaeum isolated from saline soil.</title>
        <authorList>
            <person name="Duran-Viseras A."/>
            <person name="Sanchez-Porro C."/>
            <person name="Ventosa A."/>
        </authorList>
    </citation>
    <scope>NUCLEOTIDE SEQUENCE [LARGE SCALE GENOMIC DNA]</scope>
    <source>
        <strain evidence="3 4">F27</strain>
    </source>
</reference>
<dbReference type="FunFam" id="3.30.1330.40:FF:000001">
    <property type="entry name" value="L-PSP family endoribonuclease"/>
    <property type="match status" value="1"/>
</dbReference>
<sequence length="124" mass="13438">MEHIQTDAAPSFDGLPIGQATKHGDSIYLAQSPRDPETEELVSRDPAEQAEQVFQNIQAILSAADSNCEDIVKATVYLTDLDDADAVNQVYREYVGEPFPARCAVQVDDLAGDMKVEIDIVAAA</sequence>
<dbReference type="Pfam" id="PF01042">
    <property type="entry name" value="Ribonuc_L-PSP"/>
    <property type="match status" value="1"/>
</dbReference>
<dbReference type="SUPFAM" id="SSF55298">
    <property type="entry name" value="YjgF-like"/>
    <property type="match status" value="1"/>
</dbReference>
<comment type="caution">
    <text evidence="3">The sequence shown here is derived from an EMBL/GenBank/DDBJ whole genome shotgun (WGS) entry which is preliminary data.</text>
</comment>
<dbReference type="InterPro" id="IPR006175">
    <property type="entry name" value="YjgF/YER057c/UK114"/>
</dbReference>
<feature type="region of interest" description="Disordered" evidence="2">
    <location>
        <begin position="1"/>
        <end position="20"/>
    </location>
</feature>
<keyword evidence="4" id="KW-1185">Reference proteome</keyword>
<dbReference type="AlphaFoldDB" id="A0AAW4PHU2"/>
<organism evidence="3 4">
    <name type="scientific">Haloarcula nitratireducens</name>
    <dbReference type="NCBI Taxonomy" id="2487749"/>
    <lineage>
        <taxon>Archaea</taxon>
        <taxon>Methanobacteriati</taxon>
        <taxon>Methanobacteriota</taxon>
        <taxon>Stenosarchaea group</taxon>
        <taxon>Halobacteria</taxon>
        <taxon>Halobacteriales</taxon>
        <taxon>Haloarculaceae</taxon>
        <taxon>Haloarcula</taxon>
    </lineage>
</organism>
<dbReference type="GO" id="GO:0005829">
    <property type="term" value="C:cytosol"/>
    <property type="evidence" value="ECO:0007669"/>
    <property type="project" value="TreeGrafter"/>
</dbReference>
<evidence type="ECO:0000313" key="4">
    <source>
        <dbReference type="Proteomes" id="UP001430455"/>
    </source>
</evidence>
<dbReference type="Gene3D" id="3.30.1330.40">
    <property type="entry name" value="RutC-like"/>
    <property type="match status" value="1"/>
</dbReference>
<dbReference type="RefSeq" id="WP_220581677.1">
    <property type="nucleotide sequence ID" value="NZ_RKLT01000014.1"/>
</dbReference>
<dbReference type="GO" id="GO:0019239">
    <property type="term" value="F:deaminase activity"/>
    <property type="evidence" value="ECO:0007669"/>
    <property type="project" value="TreeGrafter"/>
</dbReference>
<dbReference type="InterPro" id="IPR035959">
    <property type="entry name" value="RutC-like_sf"/>
</dbReference>
<comment type="similarity">
    <text evidence="1">Belongs to the RutC family.</text>
</comment>
<protein>
    <submittedName>
        <fullName evidence="3">Rid family detoxifying hydrolase</fullName>
    </submittedName>
</protein>
<dbReference type="EMBL" id="RKLT01000014">
    <property type="protein sequence ID" value="MBX0297086.1"/>
    <property type="molecule type" value="Genomic_DNA"/>
</dbReference>
<proteinExistence type="inferred from homology"/>
<accession>A0AAW4PHU2</accession>
<keyword evidence="3" id="KW-0378">Hydrolase</keyword>
<dbReference type="CDD" id="cd00448">
    <property type="entry name" value="YjgF_YER057c_UK114_family"/>
    <property type="match status" value="1"/>
</dbReference>
<evidence type="ECO:0000256" key="1">
    <source>
        <dbReference type="ARBA" id="ARBA00010552"/>
    </source>
</evidence>